<feature type="compositionally biased region" description="Basic and acidic residues" evidence="1">
    <location>
        <begin position="86"/>
        <end position="95"/>
    </location>
</feature>
<proteinExistence type="predicted"/>
<comment type="caution">
    <text evidence="2">The sequence shown here is derived from an EMBL/GenBank/DDBJ whole genome shotgun (WGS) entry which is preliminary data.</text>
</comment>
<organism evidence="2 3">
    <name type="scientific">Fodinibacter luteus</name>
    <dbReference type="NCBI Taxonomy" id="552064"/>
    <lineage>
        <taxon>Bacteria</taxon>
        <taxon>Bacillati</taxon>
        <taxon>Actinomycetota</taxon>
        <taxon>Actinomycetes</taxon>
        <taxon>Micrococcales</taxon>
        <taxon>Intrasporangiaceae</taxon>
        <taxon>Fodinibacter (ex Wang et al. 2009)</taxon>
    </lineage>
</organism>
<name>A0ABP8KQW0_9MICO</name>
<accession>A0ABP8KQW0</accession>
<evidence type="ECO:0000313" key="3">
    <source>
        <dbReference type="Proteomes" id="UP001500945"/>
    </source>
</evidence>
<dbReference type="EMBL" id="BAABGM010000025">
    <property type="protein sequence ID" value="GAA4412992.1"/>
    <property type="molecule type" value="Genomic_DNA"/>
</dbReference>
<evidence type="ECO:0000256" key="1">
    <source>
        <dbReference type="SAM" id="MobiDB-lite"/>
    </source>
</evidence>
<keyword evidence="3" id="KW-1185">Reference proteome</keyword>
<dbReference type="Proteomes" id="UP001500945">
    <property type="component" value="Unassembled WGS sequence"/>
</dbReference>
<sequence length="95" mass="10645">MFNLIEERRGARPVLIHTGRISGKTYRTPLDAHRLPDGTCSSRCTAHAPTELRAPRLIRKDDIWPLLPATTRVPPSITGDSQLLRMDIHEPASQP</sequence>
<reference evidence="3" key="1">
    <citation type="journal article" date="2019" name="Int. J. Syst. Evol. Microbiol.">
        <title>The Global Catalogue of Microorganisms (GCM) 10K type strain sequencing project: providing services to taxonomists for standard genome sequencing and annotation.</title>
        <authorList>
            <consortium name="The Broad Institute Genomics Platform"/>
            <consortium name="The Broad Institute Genome Sequencing Center for Infectious Disease"/>
            <person name="Wu L."/>
            <person name="Ma J."/>
        </authorList>
    </citation>
    <scope>NUCLEOTIDE SEQUENCE [LARGE SCALE GENOMIC DNA]</scope>
    <source>
        <strain evidence="3">JCM 17809</strain>
    </source>
</reference>
<protein>
    <submittedName>
        <fullName evidence="2">Uncharacterized protein</fullName>
    </submittedName>
</protein>
<feature type="region of interest" description="Disordered" evidence="1">
    <location>
        <begin position="75"/>
        <end position="95"/>
    </location>
</feature>
<evidence type="ECO:0000313" key="2">
    <source>
        <dbReference type="EMBL" id="GAA4412992.1"/>
    </source>
</evidence>
<gene>
    <name evidence="2" type="ORF">GCM10023168_35450</name>
</gene>